<dbReference type="Pfam" id="PF24883">
    <property type="entry name" value="NPHP3_N"/>
    <property type="match status" value="1"/>
</dbReference>
<dbReference type="PANTHER" id="PTHR40619:SF3">
    <property type="entry name" value="FUNGAL STAND N-TERMINAL GOODBYE DOMAIN-CONTAINING PROTEIN"/>
    <property type="match status" value="1"/>
</dbReference>
<protein>
    <recommendedName>
        <fullName evidence="2">Nephrocystin 3-like N-terminal domain-containing protein</fullName>
    </recommendedName>
</protein>
<reference evidence="3" key="1">
    <citation type="submission" date="2021-03" db="EMBL/GenBank/DDBJ databases">
        <title>Revisited historic fungal species revealed as producer of novel bioactive compounds through whole genome sequencing and comparative genomics.</title>
        <authorList>
            <person name="Vignolle G.A."/>
            <person name="Hochenegger N."/>
            <person name="Mach R.L."/>
            <person name="Mach-Aigner A.R."/>
            <person name="Javad Rahimi M."/>
            <person name="Salim K.A."/>
            <person name="Chan C.M."/>
            <person name="Lim L.B.L."/>
            <person name="Cai F."/>
            <person name="Druzhinina I.S."/>
            <person name="U'Ren J.M."/>
            <person name="Derntl C."/>
        </authorList>
    </citation>
    <scope>NUCLEOTIDE SEQUENCE</scope>
    <source>
        <strain evidence="3">TUCIM 5799</strain>
    </source>
</reference>
<evidence type="ECO:0000313" key="3">
    <source>
        <dbReference type="EMBL" id="KAI1856391.1"/>
    </source>
</evidence>
<sequence length="582" mass="65285">MAWFQDMVTQNRSDDTNAIRAKDLESWFESEGFIVHQSRLKKILVLYGRPSGHPGLPDSNEFDFLNCSWDDVLNQLESAKSEDPTFSRKASRKSDRVLADAAPYMQPWIELIPEEYGLSIIKGGLALIFSSAKHKVENRERILRTFEDIPDIIRTMEAACKLFGPRDGEDVAGLAKSYYDELCQDIPDLIQILHEKRPRLARALNRLAAGMPEMKKVDDILNRLQQRSTALSSSISRIKMRLAAKSKEDLEAIRHKVDQAYAGMGMMYGHLRQMPTRKEMERYSHSFQGIIVAAVRKEVESGVQKILNDQAPGELAADIKMLVLMMSQEISTLKGLNSRLQSQSLQIEPQRSRQSSPRPLPWVSSFELLRILDVDPTSFMEDLGFIVRQESRMSGHDKARARWLLKTTSFQSWFKTLQSSLLLVDGTLRLDKISPMSVLAGTLSLSLLDQPNTQVLHFFCGSHLDSQAEDGLTGPHGMLRSLVVQLLLSFKAPLPDLSEIDSQEFLHDVYDCTLPALCELFRLLVGQVPSGITVFCLIDGISCQVNTEVSSEGSITELESEHTSVQGSGSELGAYFSCAGER</sequence>
<comment type="caution">
    <text evidence="3">The sequence shown here is derived from an EMBL/GenBank/DDBJ whole genome shotgun (WGS) entry which is preliminary data.</text>
</comment>
<evidence type="ECO:0000259" key="2">
    <source>
        <dbReference type="Pfam" id="PF24883"/>
    </source>
</evidence>
<evidence type="ECO:0000256" key="1">
    <source>
        <dbReference type="ARBA" id="ARBA00022737"/>
    </source>
</evidence>
<evidence type="ECO:0000313" key="4">
    <source>
        <dbReference type="Proteomes" id="UP000829685"/>
    </source>
</evidence>
<feature type="domain" description="Nephrocystin 3-like N-terminal" evidence="2">
    <location>
        <begin position="402"/>
        <end position="541"/>
    </location>
</feature>
<gene>
    <name evidence="3" type="ORF">JX265_011638</name>
</gene>
<name>A0A9P9WBW0_9PEZI</name>
<dbReference type="PANTHER" id="PTHR40619">
    <property type="entry name" value="FUNGAL STAND N-TERMINAL GOODBYE DOMAIN-CONTAINING PROTEIN"/>
    <property type="match status" value="1"/>
</dbReference>
<organism evidence="3 4">
    <name type="scientific">Neoarthrinium moseri</name>
    <dbReference type="NCBI Taxonomy" id="1658444"/>
    <lineage>
        <taxon>Eukaryota</taxon>
        <taxon>Fungi</taxon>
        <taxon>Dikarya</taxon>
        <taxon>Ascomycota</taxon>
        <taxon>Pezizomycotina</taxon>
        <taxon>Sordariomycetes</taxon>
        <taxon>Xylariomycetidae</taxon>
        <taxon>Amphisphaeriales</taxon>
        <taxon>Apiosporaceae</taxon>
        <taxon>Neoarthrinium</taxon>
    </lineage>
</organism>
<dbReference type="Proteomes" id="UP000829685">
    <property type="component" value="Unassembled WGS sequence"/>
</dbReference>
<proteinExistence type="predicted"/>
<keyword evidence="4" id="KW-1185">Reference proteome</keyword>
<accession>A0A9P9WBW0</accession>
<keyword evidence="1" id="KW-0677">Repeat</keyword>
<dbReference type="EMBL" id="JAFIMR010000044">
    <property type="protein sequence ID" value="KAI1856391.1"/>
    <property type="molecule type" value="Genomic_DNA"/>
</dbReference>
<dbReference type="AlphaFoldDB" id="A0A9P9WBW0"/>
<dbReference type="InterPro" id="IPR056884">
    <property type="entry name" value="NPHP3-like_N"/>
</dbReference>